<organism evidence="10 11">
    <name type="scientific">Panicum virgatum</name>
    <name type="common">Blackwell switchgrass</name>
    <dbReference type="NCBI Taxonomy" id="38727"/>
    <lineage>
        <taxon>Eukaryota</taxon>
        <taxon>Viridiplantae</taxon>
        <taxon>Streptophyta</taxon>
        <taxon>Embryophyta</taxon>
        <taxon>Tracheophyta</taxon>
        <taxon>Spermatophyta</taxon>
        <taxon>Magnoliopsida</taxon>
        <taxon>Liliopsida</taxon>
        <taxon>Poales</taxon>
        <taxon>Poaceae</taxon>
        <taxon>PACMAD clade</taxon>
        <taxon>Panicoideae</taxon>
        <taxon>Panicodae</taxon>
        <taxon>Paniceae</taxon>
        <taxon>Panicinae</taxon>
        <taxon>Panicum</taxon>
        <taxon>Panicum sect. Hiantes</taxon>
    </lineage>
</organism>
<keyword evidence="2 6" id="KW-0645">Protease</keyword>
<dbReference type="InterPro" id="IPR032799">
    <property type="entry name" value="TAXi_C"/>
</dbReference>
<name>A0A8T0TDF0_PANVG</name>
<feature type="transmembrane region" description="Helical" evidence="8">
    <location>
        <begin position="90"/>
        <end position="113"/>
    </location>
</feature>
<dbReference type="PROSITE" id="PS51767">
    <property type="entry name" value="PEPTIDASE_A1"/>
    <property type="match status" value="1"/>
</dbReference>
<keyword evidence="4 6" id="KW-0378">Hydrolase</keyword>
<keyword evidence="11" id="KW-1185">Reference proteome</keyword>
<dbReference type="PRINTS" id="PR00792">
    <property type="entry name" value="PEPSIN"/>
</dbReference>
<evidence type="ECO:0000256" key="7">
    <source>
        <dbReference type="SAM" id="MobiDB-lite"/>
    </source>
</evidence>
<evidence type="ECO:0000313" key="10">
    <source>
        <dbReference type="EMBL" id="KAG2606079.1"/>
    </source>
</evidence>
<comment type="similarity">
    <text evidence="1 6">Belongs to the peptidase A1 family.</text>
</comment>
<dbReference type="InterPro" id="IPR001461">
    <property type="entry name" value="Aspartic_peptidase_A1"/>
</dbReference>
<evidence type="ECO:0000313" key="11">
    <source>
        <dbReference type="Proteomes" id="UP000823388"/>
    </source>
</evidence>
<dbReference type="PANTHER" id="PTHR13683">
    <property type="entry name" value="ASPARTYL PROTEASES"/>
    <property type="match status" value="1"/>
</dbReference>
<evidence type="ECO:0000256" key="4">
    <source>
        <dbReference type="ARBA" id="ARBA00022801"/>
    </source>
</evidence>
<dbReference type="Pfam" id="PF14543">
    <property type="entry name" value="TAXi_N"/>
    <property type="match status" value="1"/>
</dbReference>
<dbReference type="PANTHER" id="PTHR13683:SF316">
    <property type="entry name" value="ASPARTYL PROTEASE APCB1"/>
    <property type="match status" value="1"/>
</dbReference>
<evidence type="ECO:0000259" key="9">
    <source>
        <dbReference type="PROSITE" id="PS51767"/>
    </source>
</evidence>
<dbReference type="InterPro" id="IPR033121">
    <property type="entry name" value="PEPTIDASE_A1"/>
</dbReference>
<reference evidence="10 11" key="1">
    <citation type="submission" date="2020-05" db="EMBL/GenBank/DDBJ databases">
        <title>WGS assembly of Panicum virgatum.</title>
        <authorList>
            <person name="Lovell J.T."/>
            <person name="Jenkins J."/>
            <person name="Shu S."/>
            <person name="Juenger T.E."/>
            <person name="Schmutz J."/>
        </authorList>
    </citation>
    <scope>NUCLEOTIDE SEQUENCE [LARGE SCALE GENOMIC DNA]</scope>
    <source>
        <strain evidence="11">cv. AP13</strain>
    </source>
</reference>
<feature type="active site" evidence="5">
    <location>
        <position position="191"/>
    </location>
</feature>
<feature type="compositionally biased region" description="Polar residues" evidence="7">
    <location>
        <begin position="1"/>
        <end position="11"/>
    </location>
</feature>
<dbReference type="InterPro" id="IPR021109">
    <property type="entry name" value="Peptidase_aspartic_dom_sf"/>
</dbReference>
<protein>
    <recommendedName>
        <fullName evidence="9">Peptidase A1 domain-containing protein</fullName>
    </recommendedName>
</protein>
<dbReference type="Proteomes" id="UP000823388">
    <property type="component" value="Chromosome 4N"/>
</dbReference>
<keyword evidence="8" id="KW-0812">Transmembrane</keyword>
<dbReference type="PROSITE" id="PS00141">
    <property type="entry name" value="ASP_PROTEASE"/>
    <property type="match status" value="1"/>
</dbReference>
<feature type="compositionally biased region" description="Low complexity" evidence="7">
    <location>
        <begin position="37"/>
        <end position="51"/>
    </location>
</feature>
<feature type="region of interest" description="Disordered" evidence="7">
    <location>
        <begin position="1"/>
        <end position="51"/>
    </location>
</feature>
<proteinExistence type="inferred from homology"/>
<evidence type="ECO:0000256" key="6">
    <source>
        <dbReference type="RuleBase" id="RU000454"/>
    </source>
</evidence>
<feature type="active site" evidence="5">
    <location>
        <position position="388"/>
    </location>
</feature>
<accession>A0A8T0TDF0</accession>
<dbReference type="EMBL" id="CM029044">
    <property type="protein sequence ID" value="KAG2606079.1"/>
    <property type="molecule type" value="Genomic_DNA"/>
</dbReference>
<dbReference type="InterPro" id="IPR001969">
    <property type="entry name" value="Aspartic_peptidase_AS"/>
</dbReference>
<keyword evidence="3 6" id="KW-0064">Aspartyl protease</keyword>
<dbReference type="SUPFAM" id="SSF50630">
    <property type="entry name" value="Acid proteases"/>
    <property type="match status" value="1"/>
</dbReference>
<sequence>MAARPTPSSARPVQGDGDGDQQQHPRRPFSAVLITVPDGDGPGSPSLPASSSDAMAAALLDHAGAAGSDDGALMEAEDERPRPWGQSFSLWHATVVVFALAALAAAGYVSLYAGRGAGAAWRLLEAREEGEDHGGRRSFLLLLYPKPRRGGAAGNLTAATSTSTGNVFPTGLYYTTVPIGNPSRDYFLDVDTGSDITWVQCDTPCRSCAKGAHPSYRPAQSNIVPASDPLCDRVQRNPNECNYDINYADRSSSMGAYVRDNMQLISEDGERENIEIVFGCGYDQRGILLDTLENTDGMLGLGSRAISLPTQLASRGIISNVFGHCMTTDPSGGGYLFLGDDYIPRWGMTWVPVRNGPADNTRRSQLQQVNHGDQKLNVQGKLTQVIFDSGSTYTYFPHEAYTNLVAAVSLKGASPRFVQDDSDNTLPFCMKADFSVRSVDDVKHIFKPLSLQFEKRCFFSRTFNIRPEDYLTISDKGNVCLRVFDGTAIGYDSVIIIGDAFLRGKLIAYDNAENQIEWIDSDCTDPSKQSRIPFFLRRVLRNKLL</sequence>
<dbReference type="InterPro" id="IPR032861">
    <property type="entry name" value="TAXi_N"/>
</dbReference>
<dbReference type="Gene3D" id="2.40.70.10">
    <property type="entry name" value="Acid Proteases"/>
    <property type="match status" value="2"/>
</dbReference>
<feature type="domain" description="Peptidase A1" evidence="9">
    <location>
        <begin position="173"/>
        <end position="519"/>
    </location>
</feature>
<gene>
    <name evidence="10" type="ORF">PVAP13_4NG001400</name>
</gene>
<keyword evidence="8" id="KW-0472">Membrane</keyword>
<dbReference type="GO" id="GO:0004190">
    <property type="term" value="F:aspartic-type endopeptidase activity"/>
    <property type="evidence" value="ECO:0007669"/>
    <property type="project" value="UniProtKB-KW"/>
</dbReference>
<evidence type="ECO:0000256" key="2">
    <source>
        <dbReference type="ARBA" id="ARBA00022670"/>
    </source>
</evidence>
<evidence type="ECO:0000256" key="1">
    <source>
        <dbReference type="ARBA" id="ARBA00007447"/>
    </source>
</evidence>
<evidence type="ECO:0000256" key="5">
    <source>
        <dbReference type="PIRSR" id="PIRSR601461-1"/>
    </source>
</evidence>
<dbReference type="Pfam" id="PF14541">
    <property type="entry name" value="TAXi_C"/>
    <property type="match status" value="1"/>
</dbReference>
<evidence type="ECO:0000256" key="8">
    <source>
        <dbReference type="SAM" id="Phobius"/>
    </source>
</evidence>
<dbReference type="GO" id="GO:0006508">
    <property type="term" value="P:proteolysis"/>
    <property type="evidence" value="ECO:0007669"/>
    <property type="project" value="UniProtKB-KW"/>
</dbReference>
<dbReference type="FunFam" id="2.40.70.10:FF:000015">
    <property type="entry name" value="Aspartyl protease family protein"/>
    <property type="match status" value="1"/>
</dbReference>
<keyword evidence="8" id="KW-1133">Transmembrane helix</keyword>
<evidence type="ECO:0000256" key="3">
    <source>
        <dbReference type="ARBA" id="ARBA00022750"/>
    </source>
</evidence>
<dbReference type="AlphaFoldDB" id="A0A8T0TDF0"/>
<comment type="caution">
    <text evidence="10">The sequence shown here is derived from an EMBL/GenBank/DDBJ whole genome shotgun (WGS) entry which is preliminary data.</text>
</comment>